<feature type="signal peptide" evidence="3">
    <location>
        <begin position="1"/>
        <end position="22"/>
    </location>
</feature>
<keyword evidence="3" id="KW-0732">Signal</keyword>
<reference evidence="5" key="1">
    <citation type="submission" date="2017-01" db="EMBL/GenBank/DDBJ databases">
        <authorList>
            <person name="Wang Y."/>
            <person name="White M."/>
            <person name="Kvist S."/>
            <person name="Moncalvo J.-M."/>
        </authorList>
    </citation>
    <scope>NUCLEOTIDE SEQUENCE [LARGE SCALE GENOMIC DNA]</scope>
    <source>
        <strain evidence="5">ID-206-W2</strain>
    </source>
</reference>
<dbReference type="PANTHER" id="PTHR24412">
    <property type="entry name" value="KELCH PROTEIN"/>
    <property type="match status" value="1"/>
</dbReference>
<keyword evidence="2" id="KW-0677">Repeat</keyword>
<evidence type="ECO:0000256" key="1">
    <source>
        <dbReference type="ARBA" id="ARBA00022441"/>
    </source>
</evidence>
<keyword evidence="1" id="KW-0880">Kelch repeat</keyword>
<evidence type="ECO:0000313" key="4">
    <source>
        <dbReference type="EMBL" id="OMJ27726.1"/>
    </source>
</evidence>
<comment type="caution">
    <text evidence="4">The sequence shown here is derived from an EMBL/GenBank/DDBJ whole genome shotgun (WGS) entry which is preliminary data.</text>
</comment>
<dbReference type="AlphaFoldDB" id="A0A1R1YLW7"/>
<name>A0A1R1YLW7_9FUNG</name>
<gene>
    <name evidence="4" type="ORF">AYI69_g2825</name>
</gene>
<dbReference type="EMBL" id="LSSM01000865">
    <property type="protein sequence ID" value="OMJ27726.1"/>
    <property type="molecule type" value="Genomic_DNA"/>
</dbReference>
<dbReference type="PANTHER" id="PTHR24412:SF489">
    <property type="entry name" value="RING FINGER DOMAIN AND KELCH REPEAT-CONTAINING PROTEIN DDB_G0271372"/>
    <property type="match status" value="1"/>
</dbReference>
<dbReference type="OrthoDB" id="432528at2759"/>
<accession>A0A1R1YLW7</accession>
<keyword evidence="5" id="KW-1185">Reference proteome</keyword>
<feature type="chain" id="PRO_5012548627" evidence="3">
    <location>
        <begin position="23"/>
        <end position="391"/>
    </location>
</feature>
<evidence type="ECO:0000256" key="3">
    <source>
        <dbReference type="SAM" id="SignalP"/>
    </source>
</evidence>
<dbReference type="Gene3D" id="2.120.10.80">
    <property type="entry name" value="Kelch-type beta propeller"/>
    <property type="match status" value="2"/>
</dbReference>
<evidence type="ECO:0000256" key="2">
    <source>
        <dbReference type="ARBA" id="ARBA00022737"/>
    </source>
</evidence>
<proteinExistence type="predicted"/>
<evidence type="ECO:0000313" key="5">
    <source>
        <dbReference type="Proteomes" id="UP000187429"/>
    </source>
</evidence>
<organism evidence="4 5">
    <name type="scientific">Smittium culicis</name>
    <dbReference type="NCBI Taxonomy" id="133412"/>
    <lineage>
        <taxon>Eukaryota</taxon>
        <taxon>Fungi</taxon>
        <taxon>Fungi incertae sedis</taxon>
        <taxon>Zoopagomycota</taxon>
        <taxon>Kickxellomycotina</taxon>
        <taxon>Harpellomycetes</taxon>
        <taxon>Harpellales</taxon>
        <taxon>Legeriomycetaceae</taxon>
        <taxon>Smittium</taxon>
    </lineage>
</organism>
<protein>
    <submittedName>
        <fullName evidence="4">F-box/kelch-repeat protein</fullName>
    </submittedName>
</protein>
<sequence length="391" mass="43009">MKFSSSVPICLAILCNFQALSANDTNFLGIKDDLEAWEKHETKLSSARSNMAAASAGDYAIFAGGIDSDGKKSDTVDMFNFRDSSIRSVSLSESRSDIGSGTFLKGRYAIFAGGRKNDNEISSIIDIYDSLTDKWKVLHMKHPRSNPLVIDIGKKLVIFGGDLFSSPFISNVIDYFDEDFNQTDGTQDVFPYPINGIGAGNDVLSNGVILGGYMNIEPESDVPNFIPNNQTLFYTGSDDSDTISLKTMQTLSQPKFGMAGALSFDNFIFGGGFTQSAQDGSIVESDEIRSYNTRRHDYSNINLKLSEPRSYIYSGGIQRFVLFWGGGSSKSLDIFNSVNQKMEPTQQKLFLSVAREYAASTVLKECIFFVAGGYNAENCEITDTIEYIKTC</sequence>
<dbReference type="InterPro" id="IPR015915">
    <property type="entry name" value="Kelch-typ_b-propeller"/>
</dbReference>
<dbReference type="Proteomes" id="UP000187429">
    <property type="component" value="Unassembled WGS sequence"/>
</dbReference>
<dbReference type="SUPFAM" id="SSF117281">
    <property type="entry name" value="Kelch motif"/>
    <property type="match status" value="2"/>
</dbReference>